<dbReference type="Pfam" id="PF16036">
    <property type="entry name" value="Chalcone_3"/>
    <property type="match status" value="1"/>
</dbReference>
<protein>
    <submittedName>
        <fullName evidence="3">Chalcone isomerase</fullName>
    </submittedName>
</protein>
<dbReference type="Proteomes" id="UP000326509">
    <property type="component" value="Unassembled WGS sequence"/>
</dbReference>
<name>A0A5J4IZH4_9FLAO</name>
<dbReference type="OrthoDB" id="270742at2"/>
<keyword evidence="3" id="KW-0413">Isomerase</keyword>
<dbReference type="GO" id="GO:0016872">
    <property type="term" value="F:intramolecular lyase activity"/>
    <property type="evidence" value="ECO:0007669"/>
    <property type="project" value="InterPro"/>
</dbReference>
<dbReference type="EMBL" id="BKCG01000002">
    <property type="protein sequence ID" value="GER59200.1"/>
    <property type="molecule type" value="Genomic_DNA"/>
</dbReference>
<keyword evidence="4" id="KW-1185">Reference proteome</keyword>
<dbReference type="AlphaFoldDB" id="A0A5J4IZH4"/>
<evidence type="ECO:0000256" key="1">
    <source>
        <dbReference type="SAM" id="SignalP"/>
    </source>
</evidence>
<evidence type="ECO:0000313" key="3">
    <source>
        <dbReference type="EMBL" id="GER59200.1"/>
    </source>
</evidence>
<reference evidence="3 4" key="1">
    <citation type="submission" date="2019-08" db="EMBL/GenBank/DDBJ databases">
        <title>Draft genome sequence of Ulvibacter marinus type strain NBRC 109484.</title>
        <authorList>
            <person name="Kawano K."/>
            <person name="Ushijima N."/>
            <person name="Kihara M."/>
            <person name="Itoh H."/>
        </authorList>
    </citation>
    <scope>NUCLEOTIDE SEQUENCE [LARGE SCALE GENOMIC DNA]</scope>
    <source>
        <strain evidence="3 4">NBRC 109484</strain>
    </source>
</reference>
<dbReference type="InterPro" id="IPR036298">
    <property type="entry name" value="Chalcone_isomerase_sf"/>
</dbReference>
<proteinExistence type="predicted"/>
<dbReference type="RefSeq" id="WP_151673269.1">
    <property type="nucleotide sequence ID" value="NZ_BKCG01000002.1"/>
</dbReference>
<dbReference type="Gene3D" id="3.50.70.10">
    <property type="match status" value="1"/>
</dbReference>
<organism evidence="3 4">
    <name type="scientific">Patiriisocius marinus</name>
    <dbReference type="NCBI Taxonomy" id="1397112"/>
    <lineage>
        <taxon>Bacteria</taxon>
        <taxon>Pseudomonadati</taxon>
        <taxon>Bacteroidota</taxon>
        <taxon>Flavobacteriia</taxon>
        <taxon>Flavobacteriales</taxon>
        <taxon>Flavobacteriaceae</taxon>
        <taxon>Patiriisocius</taxon>
    </lineage>
</organism>
<feature type="signal peptide" evidence="1">
    <location>
        <begin position="1"/>
        <end position="19"/>
    </location>
</feature>
<evidence type="ECO:0000313" key="4">
    <source>
        <dbReference type="Proteomes" id="UP000326509"/>
    </source>
</evidence>
<sequence length="187" mass="20049">MKNFLLLAIAVFTLNMATAQTEVGEVTMPNSLEFNGENLTMNGGGIRKKAMFLKLYSGALYLPTKSKDAKAIVSADANQAIRLVITSGFVSSEAMSDAVEEGFVASTNGNTSGISSEIAKFKSFFSDEIVEGDTFDITYQKGKGAVCYKNDKELGAIKGLEFKKALFGIWLGDNPADSKLKKGMLGK</sequence>
<accession>A0A5J4IZH4</accession>
<dbReference type="InterPro" id="IPR016087">
    <property type="entry name" value="Chalcone_isomerase"/>
</dbReference>
<gene>
    <name evidence="3" type="ORF">ULMA_13080</name>
</gene>
<keyword evidence="1" id="KW-0732">Signal</keyword>
<dbReference type="SUPFAM" id="SSF54626">
    <property type="entry name" value="Chalcone isomerase"/>
    <property type="match status" value="1"/>
</dbReference>
<dbReference type="InterPro" id="IPR016088">
    <property type="entry name" value="Chalcone_isomerase_3-sand"/>
</dbReference>
<evidence type="ECO:0000259" key="2">
    <source>
        <dbReference type="Pfam" id="PF16036"/>
    </source>
</evidence>
<feature type="chain" id="PRO_5023875314" evidence="1">
    <location>
        <begin position="20"/>
        <end position="187"/>
    </location>
</feature>
<comment type="caution">
    <text evidence="3">The sequence shown here is derived from an EMBL/GenBank/DDBJ whole genome shotgun (WGS) entry which is preliminary data.</text>
</comment>
<feature type="domain" description="Chalcone isomerase" evidence="2">
    <location>
        <begin position="21"/>
        <end position="186"/>
    </location>
</feature>